<dbReference type="EMBL" id="UOGB01000223">
    <property type="protein sequence ID" value="VAX21923.1"/>
    <property type="molecule type" value="Genomic_DNA"/>
</dbReference>
<sequence length="138" mass="15056">MFKRYLLAIAGLFVIWSILDFVIHTQILGASYKATAELWRPMGEMKMGLLYCVTLVYATAFTLIYGKFFAVKNIGTGLKYGLAFGIASGFSMGYGSFAVMPIPYNIAYTWFWGVALECVIGGLVLGLIFRGSGGESDG</sequence>
<organism evidence="2">
    <name type="scientific">hydrothermal vent metagenome</name>
    <dbReference type="NCBI Taxonomy" id="652676"/>
    <lineage>
        <taxon>unclassified sequences</taxon>
        <taxon>metagenomes</taxon>
        <taxon>ecological metagenomes</taxon>
    </lineage>
</organism>
<keyword evidence="1" id="KW-1133">Transmembrane helix</keyword>
<name>A0A3B1CB80_9ZZZZ</name>
<proteinExistence type="predicted"/>
<evidence type="ECO:0008006" key="3">
    <source>
        <dbReference type="Google" id="ProtNLM"/>
    </source>
</evidence>
<keyword evidence="1" id="KW-0812">Transmembrane</keyword>
<accession>A0A3B1CB80</accession>
<evidence type="ECO:0000313" key="2">
    <source>
        <dbReference type="EMBL" id="VAX21923.1"/>
    </source>
</evidence>
<feature type="transmembrane region" description="Helical" evidence="1">
    <location>
        <begin position="5"/>
        <end position="28"/>
    </location>
</feature>
<gene>
    <name evidence="2" type="ORF">MNBD_NITROSPINAE03-49</name>
</gene>
<protein>
    <recommendedName>
        <fullName evidence="3">DUF1761 domain-containing protein</fullName>
    </recommendedName>
</protein>
<feature type="transmembrane region" description="Helical" evidence="1">
    <location>
        <begin position="48"/>
        <end position="70"/>
    </location>
</feature>
<evidence type="ECO:0000256" key="1">
    <source>
        <dbReference type="SAM" id="Phobius"/>
    </source>
</evidence>
<feature type="transmembrane region" description="Helical" evidence="1">
    <location>
        <begin position="82"/>
        <end position="104"/>
    </location>
</feature>
<reference evidence="2" key="1">
    <citation type="submission" date="2018-06" db="EMBL/GenBank/DDBJ databases">
        <authorList>
            <person name="Zhirakovskaya E."/>
        </authorList>
    </citation>
    <scope>NUCLEOTIDE SEQUENCE</scope>
</reference>
<dbReference type="AlphaFoldDB" id="A0A3B1CB80"/>
<keyword evidence="1" id="KW-0472">Membrane</keyword>
<feature type="transmembrane region" description="Helical" evidence="1">
    <location>
        <begin position="110"/>
        <end position="129"/>
    </location>
</feature>